<dbReference type="GO" id="GO:0009898">
    <property type="term" value="C:cytoplasmic side of plasma membrane"/>
    <property type="evidence" value="ECO:0007669"/>
    <property type="project" value="UniProtKB-UniRule"/>
</dbReference>
<comment type="subcellular location">
    <subcellularLocation>
        <location evidence="2">Cell inner membrane</location>
        <topology evidence="2">Single-pass membrane protein</topology>
        <orientation evidence="2">Cytoplasmic side</orientation>
    </subcellularLocation>
</comment>
<dbReference type="EMBL" id="NEVP01000008">
    <property type="protein sequence ID" value="OZI49191.1"/>
    <property type="molecule type" value="Genomic_DNA"/>
</dbReference>
<evidence type="ECO:0000313" key="5">
    <source>
        <dbReference type="EMBL" id="OZI49191.1"/>
    </source>
</evidence>
<dbReference type="GO" id="GO:0008653">
    <property type="term" value="P:lipopolysaccharide metabolic process"/>
    <property type="evidence" value="ECO:0007669"/>
    <property type="project" value="InterPro"/>
</dbReference>
<dbReference type="GO" id="GO:0046890">
    <property type="term" value="P:regulation of lipid biosynthetic process"/>
    <property type="evidence" value="ECO:0007669"/>
    <property type="project" value="UniProtKB-UniRule"/>
</dbReference>
<dbReference type="AlphaFoldDB" id="A0A261TIS5"/>
<feature type="topological domain" description="Cytoplasmic" evidence="2">
    <location>
        <begin position="23"/>
        <end position="406"/>
    </location>
</feature>
<sequence length="406" mass="45807">MDFEPWWLIFVPVLFALGWLAARFDFRQMLRETRTLPDSYFRGLNFLLNEQPDRAIDAFVEVAKLDPETTELHFALGSLFRRRGEMERAIRVHQSLLARSDLPAAEREHAQHELAQDFLKAGMLDRAEATFESLKDTRYALPALRSLIRIYESEHDWPRAIEAVKTLHGLVDEPVPQIVHYYCEEAHTALSAKPPAIEAAQTALDAADHAAELAGKSGGLSKASKVRTAMLRARLAAATQDTKSERLHLESVLSDAPEFAGLVAETLLNNYRQAGQPAVGLELLHKQYERHASLDLFNVVFRELRVQQGSATAWAFARNALRHHPSLLGLDRLLEAELASPAGAGEESPVPGADLTLLRSLIHKHTQRLDRYACRNCGFQARRFYWQCPGCNAWETYAPRRLEESE</sequence>
<dbReference type="Pfam" id="PF13176">
    <property type="entry name" value="TPR_7"/>
    <property type="match status" value="1"/>
</dbReference>
<feature type="binding site" evidence="2">
    <location>
        <position position="374"/>
    </location>
    <ligand>
        <name>Fe cation</name>
        <dbReference type="ChEBI" id="CHEBI:24875"/>
    </ligand>
</feature>
<dbReference type="Pfam" id="PF18073">
    <property type="entry name" value="Zn_ribbon_LapB"/>
    <property type="match status" value="1"/>
</dbReference>
<feature type="transmembrane region" description="Helical" evidence="3">
    <location>
        <begin position="6"/>
        <end position="24"/>
    </location>
</feature>
<keyword evidence="6" id="KW-1185">Reference proteome</keyword>
<keyword evidence="2 3" id="KW-1133">Transmembrane helix</keyword>
<dbReference type="RefSeq" id="WP_094800987.1">
    <property type="nucleotide sequence ID" value="NZ_NEVN01000007.1"/>
</dbReference>
<evidence type="ECO:0000256" key="3">
    <source>
        <dbReference type="SAM" id="Phobius"/>
    </source>
</evidence>
<keyword evidence="2 3" id="KW-0472">Membrane</keyword>
<dbReference type="HAMAP" id="MF_00994">
    <property type="entry name" value="LPS_assembly_LapB"/>
    <property type="match status" value="1"/>
</dbReference>
<dbReference type="Gene3D" id="1.25.40.10">
    <property type="entry name" value="Tetratricopeptide repeat domain"/>
    <property type="match status" value="1"/>
</dbReference>
<dbReference type="InterPro" id="IPR011990">
    <property type="entry name" value="TPR-like_helical_dom_sf"/>
</dbReference>
<accession>A0A261TIS5</accession>
<reference evidence="5 6" key="1">
    <citation type="submission" date="2017-05" db="EMBL/GenBank/DDBJ databases">
        <title>Complete and WGS of Bordetella genogroups.</title>
        <authorList>
            <person name="Spilker T."/>
            <person name="LiPuma J."/>
        </authorList>
    </citation>
    <scope>NUCLEOTIDE SEQUENCE [LARGE SCALE GENOMIC DNA]</scope>
    <source>
        <strain evidence="5 6">AU10456</strain>
    </source>
</reference>
<comment type="caution">
    <text evidence="5">The sequence shown here is derived from an EMBL/GenBank/DDBJ whole genome shotgun (WGS) entry which is preliminary data.</text>
</comment>
<dbReference type="InterPro" id="IPR041166">
    <property type="entry name" value="Rubredoxin_2"/>
</dbReference>
<feature type="binding site" evidence="2">
    <location>
        <position position="388"/>
    </location>
    <ligand>
        <name>Fe cation</name>
        <dbReference type="ChEBI" id="CHEBI:24875"/>
    </ligand>
</feature>
<keyword evidence="2" id="KW-0802">TPR repeat</keyword>
<feature type="binding site" evidence="2">
    <location>
        <position position="391"/>
    </location>
    <ligand>
        <name>Fe cation</name>
        <dbReference type="ChEBI" id="CHEBI:24875"/>
    </ligand>
</feature>
<name>A0A261TIS5_9BORD</name>
<keyword evidence="2" id="KW-1003">Cell membrane</keyword>
<dbReference type="SUPFAM" id="SSF48452">
    <property type="entry name" value="TPR-like"/>
    <property type="match status" value="1"/>
</dbReference>
<evidence type="ECO:0000256" key="1">
    <source>
        <dbReference type="ARBA" id="ARBA00022723"/>
    </source>
</evidence>
<dbReference type="NCBIfam" id="NF008755">
    <property type="entry name" value="PRK11788.1-3"/>
    <property type="match status" value="1"/>
</dbReference>
<dbReference type="InterPro" id="IPR030865">
    <property type="entry name" value="LapB"/>
</dbReference>
<evidence type="ECO:0000259" key="4">
    <source>
        <dbReference type="Pfam" id="PF18073"/>
    </source>
</evidence>
<evidence type="ECO:0000256" key="2">
    <source>
        <dbReference type="HAMAP-Rule" id="MF_00994"/>
    </source>
</evidence>
<organism evidence="5 6">
    <name type="scientific">Bordetella genomosp. 5</name>
    <dbReference type="NCBI Taxonomy" id="1395608"/>
    <lineage>
        <taxon>Bacteria</taxon>
        <taxon>Pseudomonadati</taxon>
        <taxon>Pseudomonadota</taxon>
        <taxon>Betaproteobacteria</taxon>
        <taxon>Burkholderiales</taxon>
        <taxon>Alcaligenaceae</taxon>
        <taxon>Bordetella</taxon>
    </lineage>
</organism>
<feature type="domain" description="LapB rubredoxin metal binding" evidence="4">
    <location>
        <begin position="372"/>
        <end position="396"/>
    </location>
</feature>
<dbReference type="OrthoDB" id="507476at2"/>
<keyword evidence="2" id="KW-0408">Iron</keyword>
<proteinExistence type="inferred from homology"/>
<dbReference type="GO" id="GO:0005506">
    <property type="term" value="F:iron ion binding"/>
    <property type="evidence" value="ECO:0007669"/>
    <property type="project" value="UniProtKB-UniRule"/>
</dbReference>
<keyword evidence="2" id="KW-0997">Cell inner membrane</keyword>
<keyword evidence="2 3" id="KW-0812">Transmembrane</keyword>
<comment type="similarity">
    <text evidence="2">Belongs to the LapB family.</text>
</comment>
<keyword evidence="1 2" id="KW-0479">Metal-binding</keyword>
<gene>
    <name evidence="2" type="primary">lapB</name>
    <name evidence="5" type="ORF">CAL25_14220</name>
</gene>
<evidence type="ECO:0000313" key="6">
    <source>
        <dbReference type="Proteomes" id="UP000216913"/>
    </source>
</evidence>
<feature type="binding site" evidence="2">
    <location>
        <position position="377"/>
    </location>
    <ligand>
        <name>Fe cation</name>
        <dbReference type="ChEBI" id="CHEBI:24875"/>
    </ligand>
</feature>
<protein>
    <recommendedName>
        <fullName evidence="2">Lipopolysaccharide assembly protein B</fullName>
    </recommendedName>
</protein>
<comment type="function">
    <text evidence="2">Modulates cellular lipopolysaccharide (LPS) levels by regulating LpxC, which is involved in lipid A biosynthesis. May act by modulating the proteolytic activity of FtsH towards LpxC. May also coordinate assembly of proteins involved in LPS synthesis at the plasma membrane.</text>
</comment>
<dbReference type="InterPro" id="IPR019734">
    <property type="entry name" value="TPR_rpt"/>
</dbReference>
<dbReference type="Proteomes" id="UP000216913">
    <property type="component" value="Unassembled WGS sequence"/>
</dbReference>
<keyword evidence="2" id="KW-0677">Repeat</keyword>